<keyword evidence="1" id="KW-0732">Signal</keyword>
<dbReference type="EMBL" id="MTKO01000094">
    <property type="protein sequence ID" value="RWX44449.1"/>
    <property type="molecule type" value="Genomic_DNA"/>
</dbReference>
<evidence type="ECO:0000313" key="3">
    <source>
        <dbReference type="Proteomes" id="UP000287853"/>
    </source>
</evidence>
<organism evidence="2 3">
    <name type="scientific">Candidatus Electrothrix aarhusensis</name>
    <dbReference type="NCBI Taxonomy" id="1859131"/>
    <lineage>
        <taxon>Bacteria</taxon>
        <taxon>Pseudomonadati</taxon>
        <taxon>Thermodesulfobacteriota</taxon>
        <taxon>Desulfobulbia</taxon>
        <taxon>Desulfobulbales</taxon>
        <taxon>Desulfobulbaceae</taxon>
        <taxon>Candidatus Electrothrix</taxon>
    </lineage>
</organism>
<sequence>MKKIILIMVMILLPVQGNALEFDVWKTGEAKNKVIDTAKREKIELNTHAKVVRGGGVASNEIHYSSSLFKEEAKVSLVFTKKSNVLYGIIIDWRDLETTERGEALYEKIENTLGEKYIKDEEVAGKGSIRNNKEIFKDCTTTTTKYKGGISSTLFRCHEKRFVSVRYIDNKLEQQNVFEEKNAVKERNGDSGKF</sequence>
<comment type="caution">
    <text evidence="2">The sequence shown here is derived from an EMBL/GenBank/DDBJ whole genome shotgun (WGS) entry which is preliminary data.</text>
</comment>
<protein>
    <submittedName>
        <fullName evidence="2">Uncharacterized protein</fullName>
    </submittedName>
</protein>
<evidence type="ECO:0000256" key="1">
    <source>
        <dbReference type="SAM" id="SignalP"/>
    </source>
</evidence>
<dbReference type="AlphaFoldDB" id="A0A3S3U899"/>
<keyword evidence="3" id="KW-1185">Reference proteome</keyword>
<evidence type="ECO:0000313" key="2">
    <source>
        <dbReference type="EMBL" id="RWX44449.1"/>
    </source>
</evidence>
<feature type="signal peptide" evidence="1">
    <location>
        <begin position="1"/>
        <end position="19"/>
    </location>
</feature>
<name>A0A3S3U899_9BACT</name>
<reference evidence="2 3" key="1">
    <citation type="submission" date="2017-01" db="EMBL/GenBank/DDBJ databases">
        <title>The cable genome- insights into the physiology and evolution of filamentous bacteria capable of sulfide oxidation via long distance electron transfer.</title>
        <authorList>
            <person name="Schreiber L."/>
            <person name="Bjerg J.T."/>
            <person name="Boggild A."/>
            <person name="Van De Vossenberg J."/>
            <person name="Meysman F."/>
            <person name="Nielsen L.P."/>
            <person name="Schramm A."/>
            <person name="Kjeldsen K.U."/>
        </authorList>
    </citation>
    <scope>NUCLEOTIDE SEQUENCE [LARGE SCALE GENOMIC DNA]</scope>
    <source>
        <strain evidence="2">MCF</strain>
    </source>
</reference>
<feature type="chain" id="PRO_5018686910" evidence="1">
    <location>
        <begin position="20"/>
        <end position="194"/>
    </location>
</feature>
<accession>A0A3S3U899</accession>
<gene>
    <name evidence="2" type="ORF">H206_01713</name>
</gene>
<proteinExistence type="predicted"/>
<dbReference type="Proteomes" id="UP000287853">
    <property type="component" value="Unassembled WGS sequence"/>
</dbReference>